<dbReference type="PANTHER" id="PTHR11705:SF143">
    <property type="entry name" value="SLL0236 PROTEIN"/>
    <property type="match status" value="1"/>
</dbReference>
<evidence type="ECO:0000259" key="9">
    <source>
        <dbReference type="PROSITE" id="PS52035"/>
    </source>
</evidence>
<feature type="domain" description="Peptidase M14" evidence="9">
    <location>
        <begin position="13"/>
        <end position="369"/>
    </location>
</feature>
<dbReference type="SMART" id="SM00631">
    <property type="entry name" value="Zn_pept"/>
    <property type="match status" value="1"/>
</dbReference>
<accession>A0A7W5G3J6</accession>
<evidence type="ECO:0000256" key="7">
    <source>
        <dbReference type="PROSITE-ProRule" id="PRU01379"/>
    </source>
</evidence>
<dbReference type="SUPFAM" id="SSF53187">
    <property type="entry name" value="Zn-dependent exopeptidases"/>
    <property type="match status" value="1"/>
</dbReference>
<evidence type="ECO:0000256" key="3">
    <source>
        <dbReference type="ARBA" id="ARBA00022670"/>
    </source>
</evidence>
<protein>
    <recommendedName>
        <fullName evidence="9">Peptidase M14 domain-containing protein</fullName>
    </recommendedName>
</protein>
<dbReference type="GO" id="GO:0008270">
    <property type="term" value="F:zinc ion binding"/>
    <property type="evidence" value="ECO:0007669"/>
    <property type="project" value="InterPro"/>
</dbReference>
<evidence type="ECO:0000313" key="11">
    <source>
        <dbReference type="Proteomes" id="UP000525987"/>
    </source>
</evidence>
<feature type="active site" description="Proton donor/acceptor" evidence="7">
    <location>
        <position position="349"/>
    </location>
</feature>
<dbReference type="EMBL" id="JACHXM010000001">
    <property type="protein sequence ID" value="MBB3139368.1"/>
    <property type="molecule type" value="Genomic_DNA"/>
</dbReference>
<dbReference type="GO" id="GO:0006508">
    <property type="term" value="P:proteolysis"/>
    <property type="evidence" value="ECO:0007669"/>
    <property type="project" value="UniProtKB-KW"/>
</dbReference>
<keyword evidence="5" id="KW-0862">Zinc</keyword>
<comment type="similarity">
    <text evidence="2 7">Belongs to the peptidase M14 family.</text>
</comment>
<sequence length="586" mass="66183">MERDVHDSRFRHRYLSHDALTHQLKAWVQAYPALAHLQSIGVSPEGREIWVLTVGREPARKRPAVWVDGNMHGTELAGSSVALAVAEAALALHTDALPLPEELPEHLHRFLQDVLFYVCPRISPDGAEQVLRQGGFVRSAPRRSPEGTTAPYWRAHDLDGDGRCRYLRVKDEAGDFVASPEAPGLMLPRRLDDPPPYWRLYPEGLIEHWDGETIPEPEWLAGVPDFNRNFPWSWRPEPEQVGAGPYPGSEPEARAVIDFAVTHPNLYAWLNLHTFGGVFIRPLIDAPDSRMDQRDLALYRQLEAWGRVQVGYPSVSGFEEFTYQPDTPLHGDLTEFAYHQRGCLAQVCELWDLFQRMSRPRPKRFVEHYSALDREDMEWLARWDREHNRGRLFRPWQAVRHPQLGEVEVGGLDPVNGLWNPPPEELPAICQSVAGYWLRVAAMLPRLAIADTRCTPLGAGHWELRVTVENRGYLPTHGANAARERPWNTGVEASLSVVGCRLRQPEQARQTLGHLAGWGRGLGEASQMPWFQRSGGNAHQATARWILQGEGEVTLRLGGPRLGRLTRTIGVPTPPEPNKRAERGDA</sequence>
<evidence type="ECO:0000256" key="1">
    <source>
        <dbReference type="ARBA" id="ARBA00001947"/>
    </source>
</evidence>
<keyword evidence="11" id="KW-1185">Reference proteome</keyword>
<dbReference type="Gene3D" id="3.40.630.10">
    <property type="entry name" value="Zn peptidases"/>
    <property type="match status" value="1"/>
</dbReference>
<dbReference type="RefSeq" id="WP_183385783.1">
    <property type="nucleotide sequence ID" value="NZ_JACHXM010000001.1"/>
</dbReference>
<dbReference type="CDD" id="cd06905">
    <property type="entry name" value="M14-like"/>
    <property type="match status" value="1"/>
</dbReference>
<dbReference type="InterPro" id="IPR000834">
    <property type="entry name" value="Peptidase_M14"/>
</dbReference>
<gene>
    <name evidence="10" type="ORF">FHR96_000214</name>
</gene>
<dbReference type="Proteomes" id="UP000525987">
    <property type="component" value="Unassembled WGS sequence"/>
</dbReference>
<evidence type="ECO:0000256" key="5">
    <source>
        <dbReference type="ARBA" id="ARBA00022833"/>
    </source>
</evidence>
<dbReference type="PRINTS" id="PR00765">
    <property type="entry name" value="CRBOXYPTASEA"/>
</dbReference>
<comment type="cofactor">
    <cofactor evidence="1">
        <name>Zn(2+)</name>
        <dbReference type="ChEBI" id="CHEBI:29105"/>
    </cofactor>
</comment>
<dbReference type="PANTHER" id="PTHR11705">
    <property type="entry name" value="PROTEASE FAMILY M14 CARBOXYPEPTIDASE A,B"/>
    <property type="match status" value="1"/>
</dbReference>
<evidence type="ECO:0000256" key="8">
    <source>
        <dbReference type="SAM" id="MobiDB-lite"/>
    </source>
</evidence>
<feature type="region of interest" description="Disordered" evidence="8">
    <location>
        <begin position="566"/>
        <end position="586"/>
    </location>
</feature>
<reference evidence="10 11" key="1">
    <citation type="submission" date="2020-08" db="EMBL/GenBank/DDBJ databases">
        <title>Genomic Encyclopedia of Type Strains, Phase III (KMG-III): the genomes of soil and plant-associated and newly described type strains.</title>
        <authorList>
            <person name="Whitman W."/>
        </authorList>
    </citation>
    <scope>NUCLEOTIDE SEQUENCE [LARGE SCALE GENOMIC DNA]</scope>
    <source>
        <strain evidence="10 11">CECT 5995</strain>
    </source>
</reference>
<keyword evidence="3" id="KW-0645">Protease</keyword>
<evidence type="ECO:0000256" key="2">
    <source>
        <dbReference type="ARBA" id="ARBA00005988"/>
    </source>
</evidence>
<dbReference type="Pfam" id="PF00246">
    <property type="entry name" value="Peptidase_M14"/>
    <property type="match status" value="2"/>
</dbReference>
<comment type="caution">
    <text evidence="10">The sequence shown here is derived from an EMBL/GenBank/DDBJ whole genome shotgun (WGS) entry which is preliminary data.</text>
</comment>
<evidence type="ECO:0000313" key="10">
    <source>
        <dbReference type="EMBL" id="MBB3139368.1"/>
    </source>
</evidence>
<keyword evidence="6" id="KW-0482">Metalloprotease</keyword>
<feature type="compositionally biased region" description="Basic and acidic residues" evidence="8">
    <location>
        <begin position="577"/>
        <end position="586"/>
    </location>
</feature>
<proteinExistence type="inferred from homology"/>
<dbReference type="GO" id="GO:0005615">
    <property type="term" value="C:extracellular space"/>
    <property type="evidence" value="ECO:0007669"/>
    <property type="project" value="TreeGrafter"/>
</dbReference>
<dbReference type="PROSITE" id="PS52035">
    <property type="entry name" value="PEPTIDASE_M14"/>
    <property type="match status" value="1"/>
</dbReference>
<evidence type="ECO:0000256" key="6">
    <source>
        <dbReference type="ARBA" id="ARBA00023049"/>
    </source>
</evidence>
<dbReference type="GO" id="GO:0004181">
    <property type="term" value="F:metallocarboxypeptidase activity"/>
    <property type="evidence" value="ECO:0007669"/>
    <property type="project" value="InterPro"/>
</dbReference>
<dbReference type="AlphaFoldDB" id="A0A7W5G3J6"/>
<evidence type="ECO:0000256" key="4">
    <source>
        <dbReference type="ARBA" id="ARBA00022801"/>
    </source>
</evidence>
<keyword evidence="4" id="KW-0378">Hydrolase</keyword>
<organism evidence="10 11">
    <name type="scientific">Halomonas organivorans</name>
    <dbReference type="NCBI Taxonomy" id="257772"/>
    <lineage>
        <taxon>Bacteria</taxon>
        <taxon>Pseudomonadati</taxon>
        <taxon>Pseudomonadota</taxon>
        <taxon>Gammaproteobacteria</taxon>
        <taxon>Oceanospirillales</taxon>
        <taxon>Halomonadaceae</taxon>
        <taxon>Halomonas</taxon>
    </lineage>
</organism>
<name>A0A7W5G3J6_9GAMM</name>